<evidence type="ECO:0000313" key="3">
    <source>
        <dbReference type="Proteomes" id="UP000267524"/>
    </source>
</evidence>
<accession>A0A3M7LDG7</accession>
<comment type="caution">
    <text evidence="2">The sequence shown here is derived from an EMBL/GenBank/DDBJ whole genome shotgun (WGS) entry which is preliminary data.</text>
</comment>
<evidence type="ECO:0000313" key="2">
    <source>
        <dbReference type="EMBL" id="RMZ60084.1"/>
    </source>
</evidence>
<protein>
    <submittedName>
        <fullName evidence="2">Uncharacterized protein</fullName>
    </submittedName>
</protein>
<dbReference type="SUPFAM" id="SSF103473">
    <property type="entry name" value="MFS general substrate transporter"/>
    <property type="match status" value="1"/>
</dbReference>
<keyword evidence="1" id="KW-0812">Transmembrane</keyword>
<dbReference type="AlphaFoldDB" id="A0A3M7LDG7"/>
<organism evidence="2 3">
    <name type="scientific">Chryseobacterium nematophagum</name>
    <dbReference type="NCBI Taxonomy" id="2305228"/>
    <lineage>
        <taxon>Bacteria</taxon>
        <taxon>Pseudomonadati</taxon>
        <taxon>Bacteroidota</taxon>
        <taxon>Flavobacteriia</taxon>
        <taxon>Flavobacteriales</taxon>
        <taxon>Weeksellaceae</taxon>
        <taxon>Chryseobacterium group</taxon>
        <taxon>Chryseobacterium</taxon>
    </lineage>
</organism>
<feature type="transmembrane region" description="Helical" evidence="1">
    <location>
        <begin position="131"/>
        <end position="150"/>
    </location>
</feature>
<proteinExistence type="predicted"/>
<feature type="transmembrane region" description="Helical" evidence="1">
    <location>
        <begin position="24"/>
        <end position="43"/>
    </location>
</feature>
<keyword evidence="1" id="KW-0472">Membrane</keyword>
<sequence>MENINENTNENGLSQILQSFKENITLIVIGIYSVSFMNYYLFYESFNINILNYIGLNELLFFTLEYFFNILISLIVIEICFLTISLFLLAIHQYCNLLIRTPRLYLTSNKQNRKRLKSVFLKKFSHRQNNFRIIMIFIFIIAIFITIFHMPNFFTFIANLVIFAPLFGIYFFYSFQRFIDDKKSRKHLAIIAIFIVIISSLLNSFYNVYNKKFEKDEFEISFYNNAKFISTERRLLAYNYLGETSTHIFIYDLKKKESKVIFKENINEINIKSTNTIDYIIKSIQNIFGYITSLKSNKN</sequence>
<reference evidence="2 3" key="1">
    <citation type="submission" date="2018-08" db="EMBL/GenBank/DDBJ databases">
        <title>Chryseobacterium nematophagum: a novel matrix digesting pathogen of nematodes.</title>
        <authorList>
            <person name="Page A."/>
            <person name="Roberts M."/>
            <person name="Felix M.-A."/>
            <person name="Weir W."/>
        </authorList>
    </citation>
    <scope>NUCLEOTIDE SEQUENCE [LARGE SCALE GENOMIC DNA]</scope>
    <source>
        <strain evidence="2 3">JUb275</strain>
    </source>
</reference>
<dbReference type="Proteomes" id="UP000267524">
    <property type="component" value="Unassembled WGS sequence"/>
</dbReference>
<feature type="transmembrane region" description="Helical" evidence="1">
    <location>
        <begin position="66"/>
        <end position="91"/>
    </location>
</feature>
<evidence type="ECO:0000256" key="1">
    <source>
        <dbReference type="SAM" id="Phobius"/>
    </source>
</evidence>
<name>A0A3M7LDG7_9FLAO</name>
<gene>
    <name evidence="2" type="ORF">D1632_10875</name>
</gene>
<feature type="transmembrane region" description="Helical" evidence="1">
    <location>
        <begin position="156"/>
        <end position="175"/>
    </location>
</feature>
<dbReference type="RefSeq" id="WP_147473930.1">
    <property type="nucleotide sequence ID" value="NZ_QWIV01000013.1"/>
</dbReference>
<feature type="transmembrane region" description="Helical" evidence="1">
    <location>
        <begin position="187"/>
        <end position="206"/>
    </location>
</feature>
<dbReference type="EMBL" id="QWIV01000013">
    <property type="protein sequence ID" value="RMZ60084.1"/>
    <property type="molecule type" value="Genomic_DNA"/>
</dbReference>
<dbReference type="InterPro" id="IPR036259">
    <property type="entry name" value="MFS_trans_sf"/>
</dbReference>
<keyword evidence="1" id="KW-1133">Transmembrane helix</keyword>
<keyword evidence="3" id="KW-1185">Reference proteome</keyword>